<gene>
    <name evidence="2" type="ORF">YRYPWZST_CDS0092</name>
</gene>
<proteinExistence type="predicted"/>
<reference evidence="2" key="1">
    <citation type="submission" date="2024-05" db="EMBL/GenBank/DDBJ databases">
        <authorList>
            <person name="Mugo M.M."/>
            <person name="Musyoki A.M."/>
            <person name="Makumi A.M."/>
            <person name="Mutai I."/>
            <person name="Drechsel O."/>
            <person name="Kering K.K."/>
            <person name="Muturi P."/>
            <person name="Mbae C.K."/>
            <person name="Kariuki S.M."/>
        </authorList>
    </citation>
    <scope>NUCLEOTIDE SEQUENCE</scope>
</reference>
<protein>
    <submittedName>
        <fullName evidence="2">Membrane protein</fullName>
    </submittedName>
</protein>
<keyword evidence="1" id="KW-1133">Transmembrane helix</keyword>
<sequence>MMVGIIYLLIAFVGSYIFIKRAQRVFWRVDTSDLFAAICVGLLWPVYFTNLVVLRIINGDWND</sequence>
<keyword evidence="1" id="KW-0812">Transmembrane</keyword>
<accession>A0AAU8GG26</accession>
<evidence type="ECO:0000256" key="1">
    <source>
        <dbReference type="SAM" id="Phobius"/>
    </source>
</evidence>
<feature type="transmembrane region" description="Helical" evidence="1">
    <location>
        <begin position="6"/>
        <end position="22"/>
    </location>
</feature>
<feature type="transmembrane region" description="Helical" evidence="1">
    <location>
        <begin position="34"/>
        <end position="57"/>
    </location>
</feature>
<name>A0AAU8GG26_9CAUD</name>
<organism evidence="2">
    <name type="scientific">Salmonella phage vB_SEnST11_KE23</name>
    <dbReference type="NCBI Taxonomy" id="3161174"/>
    <lineage>
        <taxon>Viruses</taxon>
        <taxon>Duplodnaviria</taxon>
        <taxon>Heunggongvirae</taxon>
        <taxon>Uroviricota</taxon>
        <taxon>Caudoviricetes</taxon>
        <taxon>Vequintavirinae</taxon>
        <taxon>Seunavirus</taxon>
    </lineage>
</organism>
<evidence type="ECO:0000313" key="2">
    <source>
        <dbReference type="EMBL" id="XCH40493.1"/>
    </source>
</evidence>
<keyword evidence="1" id="KW-0472">Membrane</keyword>
<dbReference type="EMBL" id="PP856722">
    <property type="protein sequence ID" value="XCH40493.1"/>
    <property type="molecule type" value="Genomic_DNA"/>
</dbReference>